<dbReference type="EMBL" id="FNAI01000013">
    <property type="protein sequence ID" value="SDF12389.1"/>
    <property type="molecule type" value="Genomic_DNA"/>
</dbReference>
<name>A0A1G7IJB9_9SPHI</name>
<evidence type="ECO:0000313" key="2">
    <source>
        <dbReference type="Proteomes" id="UP000199072"/>
    </source>
</evidence>
<gene>
    <name evidence="1" type="ORF">SAMN05216464_11340</name>
</gene>
<dbReference type="Proteomes" id="UP000199072">
    <property type="component" value="Unassembled WGS sequence"/>
</dbReference>
<protein>
    <submittedName>
        <fullName evidence="1">Uncharacterized protein</fullName>
    </submittedName>
</protein>
<dbReference type="STRING" id="1391627.SAMN05216464_11340"/>
<reference evidence="1 2" key="1">
    <citation type="submission" date="2016-10" db="EMBL/GenBank/DDBJ databases">
        <authorList>
            <person name="de Groot N.N."/>
        </authorList>
    </citation>
    <scope>NUCLEOTIDE SEQUENCE [LARGE SCALE GENOMIC DNA]</scope>
    <source>
        <strain evidence="1 2">47C3B</strain>
    </source>
</reference>
<dbReference type="AlphaFoldDB" id="A0A1G7IJB9"/>
<evidence type="ECO:0000313" key="1">
    <source>
        <dbReference type="EMBL" id="SDF12389.1"/>
    </source>
</evidence>
<organism evidence="1 2">
    <name type="scientific">Mucilaginibacter pineti</name>
    <dbReference type="NCBI Taxonomy" id="1391627"/>
    <lineage>
        <taxon>Bacteria</taxon>
        <taxon>Pseudomonadati</taxon>
        <taxon>Bacteroidota</taxon>
        <taxon>Sphingobacteriia</taxon>
        <taxon>Sphingobacteriales</taxon>
        <taxon>Sphingobacteriaceae</taxon>
        <taxon>Mucilaginibacter</taxon>
    </lineage>
</organism>
<proteinExistence type="predicted"/>
<accession>A0A1G7IJB9</accession>
<sequence>MYTQKTTRGYPSAYGHYVQRLQPGSGKILMVPGSFCGCEVEPGSGLLAGAELPVGPAGGKFSTVTLVFREGQFSPEEVLQGLRAFARVELFRHGVSGGVEKAGPDVETPGILKD</sequence>
<dbReference type="RefSeq" id="WP_091153117.1">
    <property type="nucleotide sequence ID" value="NZ_FNAI01000013.1"/>
</dbReference>
<keyword evidence="2" id="KW-1185">Reference proteome</keyword>